<comment type="caution">
    <text evidence="3">The sequence shown here is derived from an EMBL/GenBank/DDBJ whole genome shotgun (WGS) entry which is preliminary data.</text>
</comment>
<evidence type="ECO:0000313" key="3">
    <source>
        <dbReference type="EMBL" id="ORZ22285.1"/>
    </source>
</evidence>
<reference evidence="3 4" key="1">
    <citation type="submission" date="2016-07" db="EMBL/GenBank/DDBJ databases">
        <title>Pervasive Adenine N6-methylation of Active Genes in Fungi.</title>
        <authorList>
            <consortium name="DOE Joint Genome Institute"/>
            <person name="Mondo S.J."/>
            <person name="Dannebaum R.O."/>
            <person name="Kuo R.C."/>
            <person name="Labutti K."/>
            <person name="Haridas S."/>
            <person name="Kuo A."/>
            <person name="Salamov A."/>
            <person name="Ahrendt S.R."/>
            <person name="Lipzen A."/>
            <person name="Sullivan W."/>
            <person name="Andreopoulos W.B."/>
            <person name="Clum A."/>
            <person name="Lindquist E."/>
            <person name="Daum C."/>
            <person name="Ramamoorthy G.K."/>
            <person name="Gryganskyi A."/>
            <person name="Culley D."/>
            <person name="Magnuson J.K."/>
            <person name="James T.Y."/>
            <person name="O'Malley M.A."/>
            <person name="Stajich J.E."/>
            <person name="Spatafora J.W."/>
            <person name="Visel A."/>
            <person name="Grigoriev I.V."/>
        </authorList>
    </citation>
    <scope>NUCLEOTIDE SEQUENCE [LARGE SCALE GENOMIC DNA]</scope>
    <source>
        <strain evidence="3 4">NRRL 1336</strain>
    </source>
</reference>
<feature type="domain" description="Mtf2-like C-terminal" evidence="2">
    <location>
        <begin position="176"/>
        <end position="359"/>
    </location>
</feature>
<dbReference type="InterPro" id="IPR043837">
    <property type="entry name" value="Mtf2-like_C"/>
</dbReference>
<dbReference type="EMBL" id="MCGE01000004">
    <property type="protein sequence ID" value="ORZ22285.1"/>
    <property type="molecule type" value="Genomic_DNA"/>
</dbReference>
<dbReference type="STRING" id="90262.A0A1X2IU11"/>
<dbReference type="PANTHER" id="PTHR39468:SF1">
    <property type="entry name" value="MTF2-LIKE C-TERMINAL DOMAIN-CONTAINING PROTEIN"/>
    <property type="match status" value="1"/>
</dbReference>
<gene>
    <name evidence="3" type="ORF">BCR42DRAFT_487863</name>
</gene>
<evidence type="ECO:0000259" key="2">
    <source>
        <dbReference type="Pfam" id="PF19189"/>
    </source>
</evidence>
<dbReference type="Proteomes" id="UP000193560">
    <property type="component" value="Unassembled WGS sequence"/>
</dbReference>
<accession>A0A1X2IU11</accession>
<feature type="region of interest" description="Disordered" evidence="1">
    <location>
        <begin position="30"/>
        <end position="70"/>
    </location>
</feature>
<dbReference type="PANTHER" id="PTHR39468">
    <property type="entry name" value="CHROMOSOME 7, WHOLE GENOME SHOTGUN SEQUENCE"/>
    <property type="match status" value="1"/>
</dbReference>
<organism evidence="3 4">
    <name type="scientific">Absidia repens</name>
    <dbReference type="NCBI Taxonomy" id="90262"/>
    <lineage>
        <taxon>Eukaryota</taxon>
        <taxon>Fungi</taxon>
        <taxon>Fungi incertae sedis</taxon>
        <taxon>Mucoromycota</taxon>
        <taxon>Mucoromycotina</taxon>
        <taxon>Mucoromycetes</taxon>
        <taxon>Mucorales</taxon>
        <taxon>Cunninghamellaceae</taxon>
        <taxon>Absidia</taxon>
    </lineage>
</organism>
<keyword evidence="4" id="KW-1185">Reference proteome</keyword>
<dbReference type="OrthoDB" id="2444174at2759"/>
<dbReference type="Pfam" id="PF19189">
    <property type="entry name" value="Mtf2"/>
    <property type="match status" value="1"/>
</dbReference>
<dbReference type="AlphaFoldDB" id="A0A1X2IU11"/>
<dbReference type="InterPro" id="IPR040009">
    <property type="entry name" value="Mtf2/C5D6.12-like"/>
</dbReference>
<protein>
    <recommendedName>
        <fullName evidence="2">Mtf2-like C-terminal domain-containing protein</fullName>
    </recommendedName>
</protein>
<proteinExistence type="predicted"/>
<evidence type="ECO:0000313" key="4">
    <source>
        <dbReference type="Proteomes" id="UP000193560"/>
    </source>
</evidence>
<sequence length="362" mass="42042">MLSRFNVVARETGLKGNCLCRRVMVSRFYSSKDPSDKNTSPQELLDNDHFWELPTPKTPARRPSKATNGDTIDFRQLLDSVLKTRQTQENNHILEGVSHKTSKQIEPTNNDSVKPKLRTTSLIEKRLLQMVMQQRQIFKQKAPLPRTMMPAIYRKSAANNRNDVDGSTYKQRNTTLDAAQSDIIRQNKSIQDHDHEIKTIDDLLSTKSRHRLLDMFITSMLDYQQQNTFPSYYSRLVKNAIHHAYNDFYDPYLAMALFEQCKTISVQSYIEGCTVDVYNQVLQIRWDAWKDIYGMLDLMEEMTLNGIAFDKVSAGIVQTITDEMEQQEWSGGENTEHVRLWSPDDIRSTELMKTLVGKWIFK</sequence>
<evidence type="ECO:0000256" key="1">
    <source>
        <dbReference type="SAM" id="MobiDB-lite"/>
    </source>
</evidence>
<name>A0A1X2IU11_9FUNG</name>
<dbReference type="GO" id="GO:0005739">
    <property type="term" value="C:mitochondrion"/>
    <property type="evidence" value="ECO:0007669"/>
    <property type="project" value="InterPro"/>
</dbReference>